<dbReference type="Proteomes" id="UP000046155">
    <property type="component" value="Unassembled WGS sequence"/>
</dbReference>
<dbReference type="EMBL" id="CDRZ01000239">
    <property type="protein sequence ID" value="CEO89237.1"/>
    <property type="molecule type" value="Genomic_DNA"/>
</dbReference>
<organism evidence="1 2">
    <name type="scientific">Syntrophaceticus schinkii</name>
    <dbReference type="NCBI Taxonomy" id="499207"/>
    <lineage>
        <taxon>Bacteria</taxon>
        <taxon>Bacillati</taxon>
        <taxon>Bacillota</taxon>
        <taxon>Clostridia</taxon>
        <taxon>Thermoanaerobacterales</taxon>
        <taxon>Thermoanaerobacterales Family III. Incertae Sedis</taxon>
        <taxon>Syntrophaceticus</taxon>
    </lineage>
</organism>
<reference evidence="2" key="1">
    <citation type="submission" date="2015-01" db="EMBL/GenBank/DDBJ databases">
        <authorList>
            <person name="Manzoor Shahid"/>
            <person name="Zubair Saima"/>
        </authorList>
    </citation>
    <scope>NUCLEOTIDE SEQUENCE [LARGE SCALE GENOMIC DNA]</scope>
    <source>
        <strain evidence="2">Sp3</strain>
    </source>
</reference>
<dbReference type="AlphaFoldDB" id="A0A0B7MNH7"/>
<evidence type="ECO:0008006" key="3">
    <source>
        <dbReference type="Google" id="ProtNLM"/>
    </source>
</evidence>
<sequence>MCYNTNKLFSGDIPMKMQDYICKVIDSFPRKMLKWDTDIRDPVARRFASRWEDAGGYEAFAAAINNLVEEKVLSPVKKSGLNGLSPPLALRYRKLPLQEGDYSAAKEEILSFYCSRMDLSSFLNSPQDYDRHRDILMAIDHFLIEAENNPPAVWDTVNERSFALTGHEKFLSSHKGNQLLKRIKITLQDLCCVPAPEPFFFWATALPLLPEERAHCLVVENKDTFHSLKYLLGAGKLKTNPEIHLLIYGEGKKILNSWSFIYECLPGAAGYQFFYFGDLGPGGARYLR</sequence>
<proteinExistence type="predicted"/>
<name>A0A0B7MNH7_9FIRM</name>
<evidence type="ECO:0000313" key="1">
    <source>
        <dbReference type="EMBL" id="CEO89237.1"/>
    </source>
</evidence>
<keyword evidence="2" id="KW-1185">Reference proteome</keyword>
<evidence type="ECO:0000313" key="2">
    <source>
        <dbReference type="Proteomes" id="UP000046155"/>
    </source>
</evidence>
<protein>
    <recommendedName>
        <fullName evidence="3">Wadjet protein JetD C-terminal domain-containing protein</fullName>
    </recommendedName>
</protein>
<accession>A0A0B7MNH7</accession>
<gene>
    <name evidence="1" type="ORF">SSCH_420030</name>
</gene>